<evidence type="ECO:0000313" key="1">
    <source>
        <dbReference type="EMBL" id="PSB24323.1"/>
    </source>
</evidence>
<organism evidence="1 2">
    <name type="scientific">Stenomitos frigidus ULC18</name>
    <dbReference type="NCBI Taxonomy" id="2107698"/>
    <lineage>
        <taxon>Bacteria</taxon>
        <taxon>Bacillati</taxon>
        <taxon>Cyanobacteriota</taxon>
        <taxon>Cyanophyceae</taxon>
        <taxon>Leptolyngbyales</taxon>
        <taxon>Leptolyngbyaceae</taxon>
        <taxon>Stenomitos</taxon>
    </lineage>
</organism>
<protein>
    <submittedName>
        <fullName evidence="1">Uncharacterized protein</fullName>
    </submittedName>
</protein>
<gene>
    <name evidence="1" type="ORF">C7B82_27330</name>
</gene>
<accession>A0A2T1DUY5</accession>
<reference evidence="1 2" key="2">
    <citation type="submission" date="2018-03" db="EMBL/GenBank/DDBJ databases">
        <title>The ancient ancestry and fast evolution of plastids.</title>
        <authorList>
            <person name="Moore K.R."/>
            <person name="Magnabosco C."/>
            <person name="Momper L."/>
            <person name="Gold D.A."/>
            <person name="Bosak T."/>
            <person name="Fournier G.P."/>
        </authorList>
    </citation>
    <scope>NUCLEOTIDE SEQUENCE [LARGE SCALE GENOMIC DNA]</scope>
    <source>
        <strain evidence="1 2">ULC18</strain>
    </source>
</reference>
<dbReference type="AlphaFoldDB" id="A0A2T1DUY5"/>
<dbReference type="Proteomes" id="UP000239576">
    <property type="component" value="Unassembled WGS sequence"/>
</dbReference>
<name>A0A2T1DUY5_9CYAN</name>
<comment type="caution">
    <text evidence="1">The sequence shown here is derived from an EMBL/GenBank/DDBJ whole genome shotgun (WGS) entry which is preliminary data.</text>
</comment>
<dbReference type="EMBL" id="PVWK01000148">
    <property type="protein sequence ID" value="PSB24323.1"/>
    <property type="molecule type" value="Genomic_DNA"/>
</dbReference>
<keyword evidence="2" id="KW-1185">Reference proteome</keyword>
<sequence length="113" mass="11687">MGEALVAGALDWGDRDILALVTGLEADANTCCQFTLRSGSIATAIASGCLGCFSGFTEAACFAFALANVPVGWLPEASGLRLGCATLHSKRSPGFTDRTHAVVNALQQDIIKL</sequence>
<evidence type="ECO:0000313" key="2">
    <source>
        <dbReference type="Proteomes" id="UP000239576"/>
    </source>
</evidence>
<proteinExistence type="predicted"/>
<reference evidence="2" key="1">
    <citation type="submission" date="2018-02" db="EMBL/GenBank/DDBJ databases">
        <authorList>
            <person name="Moore K."/>
            <person name="Momper L."/>
        </authorList>
    </citation>
    <scope>NUCLEOTIDE SEQUENCE [LARGE SCALE GENOMIC DNA]</scope>
    <source>
        <strain evidence="2">ULC18</strain>
    </source>
</reference>